<evidence type="ECO:0008006" key="5">
    <source>
        <dbReference type="Google" id="ProtNLM"/>
    </source>
</evidence>
<reference evidence="3 4" key="1">
    <citation type="submission" date="2024-10" db="EMBL/GenBank/DDBJ databases">
        <title>The Natural Products Discovery Center: Release of the First 8490 Sequenced Strains for Exploring Actinobacteria Biosynthetic Diversity.</title>
        <authorList>
            <person name="Kalkreuter E."/>
            <person name="Kautsar S.A."/>
            <person name="Yang D."/>
            <person name="Bader C.D."/>
            <person name="Teijaro C.N."/>
            <person name="Fluegel L."/>
            <person name="Davis C.M."/>
            <person name="Simpson J.R."/>
            <person name="Lauterbach L."/>
            <person name="Steele A.D."/>
            <person name="Gui C."/>
            <person name="Meng S."/>
            <person name="Li G."/>
            <person name="Viehrig K."/>
            <person name="Ye F."/>
            <person name="Su P."/>
            <person name="Kiefer A.F."/>
            <person name="Nichols A."/>
            <person name="Cepeda A.J."/>
            <person name="Yan W."/>
            <person name="Fan B."/>
            <person name="Jiang Y."/>
            <person name="Adhikari A."/>
            <person name="Zheng C.-J."/>
            <person name="Schuster L."/>
            <person name="Cowan T.M."/>
            <person name="Smanski M.J."/>
            <person name="Chevrette M.G."/>
            <person name="De Carvalho L.P.S."/>
            <person name="Shen B."/>
        </authorList>
    </citation>
    <scope>NUCLEOTIDE SEQUENCE [LARGE SCALE GENOMIC DNA]</scope>
    <source>
        <strain evidence="3 4">NPDC006488</strain>
    </source>
</reference>
<feature type="transmembrane region" description="Helical" evidence="2">
    <location>
        <begin position="141"/>
        <end position="162"/>
    </location>
</feature>
<organism evidence="3 4">
    <name type="scientific">Streptomyces hokutonensis</name>
    <dbReference type="NCBI Taxonomy" id="1306990"/>
    <lineage>
        <taxon>Bacteria</taxon>
        <taxon>Bacillati</taxon>
        <taxon>Actinomycetota</taxon>
        <taxon>Actinomycetes</taxon>
        <taxon>Kitasatosporales</taxon>
        <taxon>Streptomycetaceae</taxon>
        <taxon>Streptomyces</taxon>
    </lineage>
</organism>
<evidence type="ECO:0000256" key="2">
    <source>
        <dbReference type="SAM" id="Phobius"/>
    </source>
</evidence>
<dbReference type="EMBL" id="JBIAHM010000013">
    <property type="protein sequence ID" value="MFE9603552.1"/>
    <property type="molecule type" value="Genomic_DNA"/>
</dbReference>
<keyword evidence="2" id="KW-0472">Membrane</keyword>
<dbReference type="RefSeq" id="WP_388112338.1">
    <property type="nucleotide sequence ID" value="NZ_JBIAHM010000013.1"/>
</dbReference>
<proteinExistence type="predicted"/>
<dbReference type="Proteomes" id="UP001601303">
    <property type="component" value="Unassembled WGS sequence"/>
</dbReference>
<sequence>MPGRRRPKANTDADTLSAAFGDAVNFKGYEDNGTYGLNLTFTDLKATLDDVTTTLTAAGAKAFGDFCRTGAALDPLDLTVALTDDAYLPSDGSSSSTGTGTSTSGTSGTSGTTDSTSGGVAGSMTGGTTGSLAWTGSDVPVTALGAAAAITVAAGAGVVFAMRRRRTEA</sequence>
<evidence type="ECO:0000313" key="3">
    <source>
        <dbReference type="EMBL" id="MFE9603552.1"/>
    </source>
</evidence>
<accession>A0ABW6MDG4</accession>
<gene>
    <name evidence="3" type="ORF">ACFYNQ_33935</name>
</gene>
<comment type="caution">
    <text evidence="3">The sequence shown here is derived from an EMBL/GenBank/DDBJ whole genome shotgun (WGS) entry which is preliminary data.</text>
</comment>
<name>A0ABW6MDG4_9ACTN</name>
<keyword evidence="4" id="KW-1185">Reference proteome</keyword>
<evidence type="ECO:0000256" key="1">
    <source>
        <dbReference type="SAM" id="MobiDB-lite"/>
    </source>
</evidence>
<evidence type="ECO:0000313" key="4">
    <source>
        <dbReference type="Proteomes" id="UP001601303"/>
    </source>
</evidence>
<keyword evidence="2" id="KW-1133">Transmembrane helix</keyword>
<keyword evidence="2" id="KW-0812">Transmembrane</keyword>
<feature type="region of interest" description="Disordered" evidence="1">
    <location>
        <begin position="89"/>
        <end position="122"/>
    </location>
</feature>
<feature type="compositionally biased region" description="Low complexity" evidence="1">
    <location>
        <begin position="90"/>
        <end position="118"/>
    </location>
</feature>
<protein>
    <recommendedName>
        <fullName evidence="5">LPXTG cell wall anchor domain-containing protein</fullName>
    </recommendedName>
</protein>